<dbReference type="SUPFAM" id="SSF161098">
    <property type="entry name" value="MetI-like"/>
    <property type="match status" value="1"/>
</dbReference>
<keyword evidence="5" id="KW-0997">Cell inner membrane</keyword>
<evidence type="ECO:0000256" key="10">
    <source>
        <dbReference type="ARBA" id="ARBA00039779"/>
    </source>
</evidence>
<evidence type="ECO:0000256" key="12">
    <source>
        <dbReference type="RuleBase" id="RU363032"/>
    </source>
</evidence>
<evidence type="ECO:0000256" key="6">
    <source>
        <dbReference type="ARBA" id="ARBA00022692"/>
    </source>
</evidence>
<evidence type="ECO:0000256" key="9">
    <source>
        <dbReference type="ARBA" id="ARBA00023136"/>
    </source>
</evidence>
<feature type="domain" description="ABC transmembrane type-1" evidence="13">
    <location>
        <begin position="23"/>
        <end position="221"/>
    </location>
</feature>
<dbReference type="CDD" id="cd06261">
    <property type="entry name" value="TM_PBP2"/>
    <property type="match status" value="1"/>
</dbReference>
<dbReference type="AlphaFoldDB" id="A0A1C4DF67"/>
<gene>
    <name evidence="14" type="ORF">GA0061080_10714</name>
</gene>
<keyword evidence="9 12" id="KW-0472">Membrane</keyword>
<keyword evidence="6 12" id="KW-0812">Transmembrane</keyword>
<feature type="transmembrane region" description="Helical" evidence="12">
    <location>
        <begin position="59"/>
        <end position="85"/>
    </location>
</feature>
<sequence length="239" mass="27240">MLEIIQQYWQSLLWTDGYNITGLAMTLWILILSVLMGGILSLALAVGRNSTNKLIKLPIWLFTYIFRGTPLYVQLLIIYTGIYTLSMVKHNAWLGDFFQSGLNCTVLAFTLNTCAYTTEVFAGAMRNVPNGEIQAATALGFNRFQLYRYIIFPRAFRIALPAYSNEVIFMLHSTALAFTVTVPDVMKIARDIYAETYQPFHAYGIAAVIYLCVSFTLIFSFKKLEQHYLVFQRANVKND</sequence>
<dbReference type="Pfam" id="PF00528">
    <property type="entry name" value="BPD_transp_1"/>
    <property type="match status" value="1"/>
</dbReference>
<comment type="subunit">
    <text evidence="11">The HisPMQJ complex is composed of two ATP-binding proteins (HisP), two transmembrane proteins (HisM and HisQ) and a solute-binding protein (HisJ). The HisPMQ-ArgT complex is composed of two ATP-binding proteins (HisP), two transmembrane proteins (HisM and HisQ) and a solute-binding protein (ArgT).</text>
</comment>
<dbReference type="OrthoDB" id="4404959at2"/>
<evidence type="ECO:0000313" key="14">
    <source>
        <dbReference type="EMBL" id="SCC29913.1"/>
    </source>
</evidence>
<feature type="transmembrane region" description="Helical" evidence="12">
    <location>
        <begin position="20"/>
        <end position="47"/>
    </location>
</feature>
<dbReference type="GO" id="GO:0022857">
    <property type="term" value="F:transmembrane transporter activity"/>
    <property type="evidence" value="ECO:0007669"/>
    <property type="project" value="InterPro"/>
</dbReference>
<evidence type="ECO:0000256" key="2">
    <source>
        <dbReference type="ARBA" id="ARBA00010072"/>
    </source>
</evidence>
<evidence type="ECO:0000259" key="13">
    <source>
        <dbReference type="PROSITE" id="PS50928"/>
    </source>
</evidence>
<feature type="transmembrane region" description="Helical" evidence="12">
    <location>
        <begin position="158"/>
        <end position="180"/>
    </location>
</feature>
<name>A0A1C4DF67_9GAMM</name>
<evidence type="ECO:0000313" key="15">
    <source>
        <dbReference type="Proteomes" id="UP000199698"/>
    </source>
</evidence>
<evidence type="ECO:0000256" key="4">
    <source>
        <dbReference type="ARBA" id="ARBA00022475"/>
    </source>
</evidence>
<keyword evidence="8 12" id="KW-1133">Transmembrane helix</keyword>
<dbReference type="PANTHER" id="PTHR30450">
    <property type="entry name" value="ABC TRANSPORTER PERMEASE"/>
    <property type="match status" value="1"/>
</dbReference>
<keyword evidence="3 12" id="KW-0813">Transport</keyword>
<dbReference type="InterPro" id="IPR035906">
    <property type="entry name" value="MetI-like_sf"/>
</dbReference>
<dbReference type="PROSITE" id="PS50928">
    <property type="entry name" value="ABC_TM1"/>
    <property type="match status" value="1"/>
</dbReference>
<evidence type="ECO:0000256" key="11">
    <source>
        <dbReference type="ARBA" id="ARBA00046835"/>
    </source>
</evidence>
<keyword evidence="7" id="KW-0029">Amino-acid transport</keyword>
<keyword evidence="15" id="KW-1185">Reference proteome</keyword>
<dbReference type="STRING" id="1798183.GA0061080_10714"/>
<evidence type="ECO:0000256" key="8">
    <source>
        <dbReference type="ARBA" id="ARBA00022989"/>
    </source>
</evidence>
<proteinExistence type="inferred from homology"/>
<dbReference type="Proteomes" id="UP000199698">
    <property type="component" value="Unassembled WGS sequence"/>
</dbReference>
<dbReference type="InterPro" id="IPR051322">
    <property type="entry name" value="AA_ABC_Transporter_Permease"/>
</dbReference>
<dbReference type="FunFam" id="1.10.3720.10:FF:000012">
    <property type="entry name" value="Histidine ABC transporter permease HisM"/>
    <property type="match status" value="1"/>
</dbReference>
<dbReference type="InterPro" id="IPR000515">
    <property type="entry name" value="MetI-like"/>
</dbReference>
<dbReference type="GO" id="GO:0043190">
    <property type="term" value="C:ATP-binding cassette (ABC) transporter complex"/>
    <property type="evidence" value="ECO:0007669"/>
    <property type="project" value="InterPro"/>
</dbReference>
<dbReference type="RefSeq" id="WP_091125857.1">
    <property type="nucleotide sequence ID" value="NZ_FMBA01000071.1"/>
</dbReference>
<evidence type="ECO:0000256" key="1">
    <source>
        <dbReference type="ARBA" id="ARBA00004429"/>
    </source>
</evidence>
<feature type="transmembrane region" description="Helical" evidence="12">
    <location>
        <begin position="97"/>
        <end position="116"/>
    </location>
</feature>
<evidence type="ECO:0000256" key="3">
    <source>
        <dbReference type="ARBA" id="ARBA00022448"/>
    </source>
</evidence>
<protein>
    <recommendedName>
        <fullName evidence="10">Histidine/lysine/arginine/ornithine transport system permease protein HisM</fullName>
    </recommendedName>
</protein>
<dbReference type="EMBL" id="FMBA01000071">
    <property type="protein sequence ID" value="SCC29913.1"/>
    <property type="molecule type" value="Genomic_DNA"/>
</dbReference>
<organism evidence="14 15">
    <name type="scientific">Gilliamella intestini</name>
    <dbReference type="NCBI Taxonomy" id="1798183"/>
    <lineage>
        <taxon>Bacteria</taxon>
        <taxon>Pseudomonadati</taxon>
        <taxon>Pseudomonadota</taxon>
        <taxon>Gammaproteobacteria</taxon>
        <taxon>Orbales</taxon>
        <taxon>Orbaceae</taxon>
        <taxon>Gilliamella</taxon>
    </lineage>
</organism>
<comment type="subcellular location">
    <subcellularLocation>
        <location evidence="1">Cell inner membrane</location>
        <topology evidence="1">Multi-pass membrane protein</topology>
    </subcellularLocation>
    <subcellularLocation>
        <location evidence="12">Cell membrane</location>
        <topology evidence="12">Multi-pass membrane protein</topology>
    </subcellularLocation>
</comment>
<comment type="similarity">
    <text evidence="2">Belongs to the binding-protein-dependent transport system permease family. HisMQ subfamily.</text>
</comment>
<dbReference type="GO" id="GO:0006865">
    <property type="term" value="P:amino acid transport"/>
    <property type="evidence" value="ECO:0007669"/>
    <property type="project" value="UniProtKB-KW"/>
</dbReference>
<dbReference type="InterPro" id="IPR010065">
    <property type="entry name" value="AA_ABC_transptr_permease_3TM"/>
</dbReference>
<dbReference type="NCBIfam" id="TIGR01726">
    <property type="entry name" value="HEQRo_perm_3TM"/>
    <property type="match status" value="1"/>
</dbReference>
<dbReference type="Gene3D" id="1.10.3720.10">
    <property type="entry name" value="MetI-like"/>
    <property type="match status" value="1"/>
</dbReference>
<dbReference type="PANTHER" id="PTHR30450:SF5">
    <property type="entry name" value="HISTIDINE TRANSPORT SYSTEM PERMEASE PROTEIN HISM"/>
    <property type="match status" value="1"/>
</dbReference>
<keyword evidence="4" id="KW-1003">Cell membrane</keyword>
<dbReference type="NCBIfam" id="NF011651">
    <property type="entry name" value="PRK15069.1"/>
    <property type="match status" value="1"/>
</dbReference>
<evidence type="ECO:0000256" key="5">
    <source>
        <dbReference type="ARBA" id="ARBA00022519"/>
    </source>
</evidence>
<feature type="transmembrane region" description="Helical" evidence="12">
    <location>
        <begin position="200"/>
        <end position="221"/>
    </location>
</feature>
<reference evidence="15" key="1">
    <citation type="submission" date="2016-08" db="EMBL/GenBank/DDBJ databases">
        <authorList>
            <person name="Varghese N."/>
            <person name="Submissions Spin"/>
        </authorList>
    </citation>
    <scope>NUCLEOTIDE SEQUENCE [LARGE SCALE GENOMIC DNA]</scope>
    <source>
        <strain evidence="15">R-53144</strain>
    </source>
</reference>
<accession>A0A1C4DF67</accession>
<evidence type="ECO:0000256" key="7">
    <source>
        <dbReference type="ARBA" id="ARBA00022970"/>
    </source>
</evidence>